<name>A0A084FUT8_PSEDA</name>
<sequence>MDDVKVQRPKTRLLKYVERWRKLEEELERLIKLTEEAAEISRELQADYDVFFDGSDMNNFPYLKSRECFILKKRGNLEKMENAKLLRLQQAVDLFSLVEDCDITQSTPASFGFGGRIPDFPLILRMHAELHERMHETRPNSFSFGGSQSLLGIWLSTLEEAYTKADGGYANVDWTSKSLEDLIDDVATELLTSKIVDDAFRGDDAPWGDDTPREDDTLELDIGDTAQCLWRATERAPPDQTLSASTHMILDNSNHTHRSLFTDNGSCPNPATDTEAPLHDSVPPYDSDDRPHLDDLCHLYGLLPTLALLFLATPPLVLAQGAARDVILHITAGVSFATSAALPPLRSFDDLAPAYWISLYSVWGAAFLTGFMLALQRRDNWLQRQVLGWMVIFGAINLLGSLGQNVPTQLDAVAVWGPLALTVSLYVISGLSELVSLDRAARLMGNA</sequence>
<evidence type="ECO:0000313" key="3">
    <source>
        <dbReference type="EMBL" id="KEZ38850.1"/>
    </source>
</evidence>
<organism evidence="3 4">
    <name type="scientific">Pseudallescheria apiosperma</name>
    <name type="common">Scedosporium apiospermum</name>
    <dbReference type="NCBI Taxonomy" id="563466"/>
    <lineage>
        <taxon>Eukaryota</taxon>
        <taxon>Fungi</taxon>
        <taxon>Dikarya</taxon>
        <taxon>Ascomycota</taxon>
        <taxon>Pezizomycotina</taxon>
        <taxon>Sordariomycetes</taxon>
        <taxon>Hypocreomycetidae</taxon>
        <taxon>Microascales</taxon>
        <taxon>Microascaceae</taxon>
        <taxon>Scedosporium</taxon>
    </lineage>
</organism>
<dbReference type="EMBL" id="JOWA01000176">
    <property type="protein sequence ID" value="KEZ38850.1"/>
    <property type="molecule type" value="Genomic_DNA"/>
</dbReference>
<keyword evidence="1" id="KW-0175">Coiled coil</keyword>
<keyword evidence="2" id="KW-0812">Transmembrane</keyword>
<dbReference type="AlphaFoldDB" id="A0A084FUT8"/>
<evidence type="ECO:0000256" key="1">
    <source>
        <dbReference type="SAM" id="Coils"/>
    </source>
</evidence>
<evidence type="ECO:0000313" key="4">
    <source>
        <dbReference type="Proteomes" id="UP000028545"/>
    </source>
</evidence>
<protein>
    <submittedName>
        <fullName evidence="3">Uncharacterized protein</fullName>
    </submittedName>
</protein>
<accession>A0A084FUT8</accession>
<feature type="transmembrane region" description="Helical" evidence="2">
    <location>
        <begin position="326"/>
        <end position="342"/>
    </location>
</feature>
<reference evidence="3 4" key="1">
    <citation type="journal article" date="2014" name="Genome Announc.">
        <title>Draft genome sequence of the pathogenic fungus Scedosporium apiospermum.</title>
        <authorList>
            <person name="Vandeputte P."/>
            <person name="Ghamrawi S."/>
            <person name="Rechenmann M."/>
            <person name="Iltis A."/>
            <person name="Giraud S."/>
            <person name="Fleury M."/>
            <person name="Thornton C."/>
            <person name="Delhaes L."/>
            <person name="Meyer W."/>
            <person name="Papon N."/>
            <person name="Bouchara J.P."/>
        </authorList>
    </citation>
    <scope>NUCLEOTIDE SEQUENCE [LARGE SCALE GENOMIC DNA]</scope>
    <source>
        <strain evidence="3 4">IHEM 14462</strain>
    </source>
</reference>
<keyword evidence="2" id="KW-1133">Transmembrane helix</keyword>
<dbReference type="Proteomes" id="UP000028545">
    <property type="component" value="Unassembled WGS sequence"/>
</dbReference>
<feature type="coiled-coil region" evidence="1">
    <location>
        <begin position="13"/>
        <end position="43"/>
    </location>
</feature>
<dbReference type="GeneID" id="27720143"/>
<proteinExistence type="predicted"/>
<keyword evidence="2" id="KW-0472">Membrane</keyword>
<dbReference type="RefSeq" id="XP_016638649.1">
    <property type="nucleotide sequence ID" value="XM_016784434.1"/>
</dbReference>
<feature type="transmembrane region" description="Helical" evidence="2">
    <location>
        <begin position="354"/>
        <end position="374"/>
    </location>
</feature>
<feature type="transmembrane region" description="Helical" evidence="2">
    <location>
        <begin position="386"/>
        <end position="403"/>
    </location>
</feature>
<evidence type="ECO:0000256" key="2">
    <source>
        <dbReference type="SAM" id="Phobius"/>
    </source>
</evidence>
<dbReference type="OrthoDB" id="6080404at2759"/>
<dbReference type="KEGG" id="sapo:SAPIO_CDS10900"/>
<dbReference type="HOGENOM" id="CLU_612742_0_0_1"/>
<comment type="caution">
    <text evidence="3">The sequence shown here is derived from an EMBL/GenBank/DDBJ whole genome shotgun (WGS) entry which is preliminary data.</text>
</comment>
<feature type="transmembrane region" description="Helical" evidence="2">
    <location>
        <begin position="299"/>
        <end position="319"/>
    </location>
</feature>
<feature type="transmembrane region" description="Helical" evidence="2">
    <location>
        <begin position="415"/>
        <end position="435"/>
    </location>
</feature>
<dbReference type="VEuPathDB" id="FungiDB:SAPIO_CDS10900"/>
<keyword evidence="4" id="KW-1185">Reference proteome</keyword>
<gene>
    <name evidence="3" type="ORF">SAPIO_CDS10900</name>
</gene>